<dbReference type="SUPFAM" id="SSF51735">
    <property type="entry name" value="NAD(P)-binding Rossmann-fold domains"/>
    <property type="match status" value="1"/>
</dbReference>
<evidence type="ECO:0000259" key="1">
    <source>
        <dbReference type="Pfam" id="PF13460"/>
    </source>
</evidence>
<name>A0ABS3KSQ5_9PROT</name>
<reference evidence="2 3" key="1">
    <citation type="submission" date="2020-09" db="EMBL/GenBank/DDBJ databases">
        <title>Roseomonas.</title>
        <authorList>
            <person name="Zhu W."/>
        </authorList>
    </citation>
    <scope>NUCLEOTIDE SEQUENCE [LARGE SCALE GENOMIC DNA]</scope>
    <source>
        <strain evidence="2 3">573</strain>
    </source>
</reference>
<dbReference type="RefSeq" id="WP_207417890.1">
    <property type="nucleotide sequence ID" value="NZ_CP061177.1"/>
</dbReference>
<dbReference type="EMBL" id="JACTNG010000007">
    <property type="protein sequence ID" value="MBO1080072.1"/>
    <property type="molecule type" value="Genomic_DNA"/>
</dbReference>
<evidence type="ECO:0000313" key="2">
    <source>
        <dbReference type="EMBL" id="MBO1080072.1"/>
    </source>
</evidence>
<organism evidence="2 3">
    <name type="scientific">Roseomonas haemaphysalidis</name>
    <dbReference type="NCBI Taxonomy" id="2768162"/>
    <lineage>
        <taxon>Bacteria</taxon>
        <taxon>Pseudomonadati</taxon>
        <taxon>Pseudomonadota</taxon>
        <taxon>Alphaproteobacteria</taxon>
        <taxon>Acetobacterales</taxon>
        <taxon>Roseomonadaceae</taxon>
        <taxon>Roseomonas</taxon>
    </lineage>
</organism>
<dbReference type="PANTHER" id="PTHR47129">
    <property type="entry name" value="QUINONE OXIDOREDUCTASE 2"/>
    <property type="match status" value="1"/>
</dbReference>
<feature type="domain" description="NAD(P)-binding" evidence="1">
    <location>
        <begin position="67"/>
        <end position="170"/>
    </location>
</feature>
<keyword evidence="3" id="KW-1185">Reference proteome</keyword>
<gene>
    <name evidence="2" type="ORF">IAI61_13615</name>
</gene>
<dbReference type="Gene3D" id="3.40.50.720">
    <property type="entry name" value="NAD(P)-binding Rossmann-like Domain"/>
    <property type="match status" value="1"/>
</dbReference>
<comment type="caution">
    <text evidence="2">The sequence shown here is derived from an EMBL/GenBank/DDBJ whole genome shotgun (WGS) entry which is preliminary data.</text>
</comment>
<sequence>MILITGASGHLSSLVAARARAAGLSFLTASRSAAADRPMDFDQPETLNFSGISTLFLLSAGYAEDDVVIRRHGAVLEAARRQGVAHVIYTSLLAASDHLGFALAHRWTERAIRDTGLAWTILRNGLYAELIGALAAPRGKRITAPFGTQPISAVARADLADAAMVVLGDPASHRGCVYELSGTSSFSIPDLAARLGVAYEPASLREERERLSALSLLPFQPAMLLSISSATMAGFLSTRASDLAQLVARPRDALEVACEAARQTG</sequence>
<evidence type="ECO:0000313" key="3">
    <source>
        <dbReference type="Proteomes" id="UP001518989"/>
    </source>
</evidence>
<accession>A0ABS3KSQ5</accession>
<dbReference type="InterPro" id="IPR052718">
    <property type="entry name" value="NmrA-type_oxidoreductase"/>
</dbReference>
<dbReference type="Proteomes" id="UP001518989">
    <property type="component" value="Unassembled WGS sequence"/>
</dbReference>
<dbReference type="PANTHER" id="PTHR47129:SF1">
    <property type="entry name" value="NMRA-LIKE DOMAIN-CONTAINING PROTEIN"/>
    <property type="match status" value="1"/>
</dbReference>
<protein>
    <submittedName>
        <fullName evidence="2">NAD(P)H-binding protein</fullName>
    </submittedName>
</protein>
<dbReference type="InterPro" id="IPR016040">
    <property type="entry name" value="NAD(P)-bd_dom"/>
</dbReference>
<dbReference type="Gene3D" id="3.90.25.10">
    <property type="entry name" value="UDP-galactose 4-epimerase, domain 1"/>
    <property type="match status" value="1"/>
</dbReference>
<dbReference type="Pfam" id="PF13460">
    <property type="entry name" value="NAD_binding_10"/>
    <property type="match status" value="1"/>
</dbReference>
<proteinExistence type="predicted"/>
<dbReference type="InterPro" id="IPR036291">
    <property type="entry name" value="NAD(P)-bd_dom_sf"/>
</dbReference>